<accession>A0A371EHU4</accession>
<dbReference type="EMBL" id="QJKJ01013799">
    <property type="protein sequence ID" value="RDX65633.1"/>
    <property type="molecule type" value="Genomic_DNA"/>
</dbReference>
<evidence type="ECO:0000256" key="6">
    <source>
        <dbReference type="SAM" id="Phobius"/>
    </source>
</evidence>
<name>A0A371EHU4_MUCPR</name>
<reference evidence="7" key="1">
    <citation type="submission" date="2018-05" db="EMBL/GenBank/DDBJ databases">
        <title>Draft genome of Mucuna pruriens seed.</title>
        <authorList>
            <person name="Nnadi N.E."/>
            <person name="Vos R."/>
            <person name="Hasami M.H."/>
            <person name="Devisetty U.K."/>
            <person name="Aguiy J.C."/>
        </authorList>
    </citation>
    <scope>NUCLEOTIDE SEQUENCE [LARGE SCALE GENOMIC DNA]</scope>
    <source>
        <strain evidence="7">JCA_2017</strain>
    </source>
</reference>
<evidence type="ECO:0000256" key="2">
    <source>
        <dbReference type="ARBA" id="ARBA00022448"/>
    </source>
</evidence>
<feature type="transmembrane region" description="Helical" evidence="6">
    <location>
        <begin position="418"/>
        <end position="437"/>
    </location>
</feature>
<feature type="non-terminal residue" evidence="7">
    <location>
        <position position="1"/>
    </location>
</feature>
<organism evidence="7 8">
    <name type="scientific">Mucuna pruriens</name>
    <name type="common">Velvet bean</name>
    <name type="synonym">Dolichos pruriens</name>
    <dbReference type="NCBI Taxonomy" id="157652"/>
    <lineage>
        <taxon>Eukaryota</taxon>
        <taxon>Viridiplantae</taxon>
        <taxon>Streptophyta</taxon>
        <taxon>Embryophyta</taxon>
        <taxon>Tracheophyta</taxon>
        <taxon>Spermatophyta</taxon>
        <taxon>Magnoliopsida</taxon>
        <taxon>eudicotyledons</taxon>
        <taxon>Gunneridae</taxon>
        <taxon>Pentapetalae</taxon>
        <taxon>rosids</taxon>
        <taxon>fabids</taxon>
        <taxon>Fabales</taxon>
        <taxon>Fabaceae</taxon>
        <taxon>Papilionoideae</taxon>
        <taxon>50 kb inversion clade</taxon>
        <taxon>NPAAA clade</taxon>
        <taxon>indigoferoid/millettioid clade</taxon>
        <taxon>Phaseoleae</taxon>
        <taxon>Mucuna</taxon>
    </lineage>
</organism>
<dbReference type="Proteomes" id="UP000257109">
    <property type="component" value="Unassembled WGS sequence"/>
</dbReference>
<keyword evidence="5 6" id="KW-0472">Membrane</keyword>
<evidence type="ECO:0000256" key="3">
    <source>
        <dbReference type="ARBA" id="ARBA00022692"/>
    </source>
</evidence>
<evidence type="ECO:0000256" key="5">
    <source>
        <dbReference type="ARBA" id="ARBA00023136"/>
    </source>
</evidence>
<gene>
    <name evidence="7" type="ORF">CR513_55694</name>
</gene>
<feature type="transmembrane region" description="Helical" evidence="6">
    <location>
        <begin position="457"/>
        <end position="479"/>
    </location>
</feature>
<keyword evidence="2" id="KW-0813">Transport</keyword>
<comment type="caution">
    <text evidence="7">The sequence shown here is derived from an EMBL/GenBank/DDBJ whole genome shotgun (WGS) entry which is preliminary data.</text>
</comment>
<evidence type="ECO:0000313" key="8">
    <source>
        <dbReference type="Proteomes" id="UP000257109"/>
    </source>
</evidence>
<dbReference type="Pfam" id="PF03092">
    <property type="entry name" value="BT1"/>
    <property type="match status" value="1"/>
</dbReference>
<protein>
    <submittedName>
        <fullName evidence="7">Folate-biopterin transporter 1, chloroplastic</fullName>
    </submittedName>
</protein>
<sequence length="620" mass="69499">MWPFRIRTLWERSLCSNPPAVKAHSLGLCGCSDECCGRSREARWTEKTIKEAVSAAIRLGFSCDVSCPTVDTDVESSLSCHQAFTPITTVVDKLAMAMAPGWRVSSELPVSYYPLTRLTHQRETSQSLLCHSQLSVITAKDKVIILGAKELPNLSLDKKKRIATKQKPLQLDLVEIVVSSRFFALHGLSNLCISLLVILSPSLKVTSNILSRPIGALSWSFMATFVDNKYMSHKTPQDIFKGSLAFGGIVNSYFSGSLIDTYGVGNGIRFGFSSWFNLLVNLPNDVVSIRDFIGFVIFFQIICVAPQRTRRGCGDRYVSGVREGLRWWEIAFPLKKKKLESSTHNIIKLKVVRQLKVFLLTFKQLCRLTLLCSRTTLPQILFAMFYFTINSLGFTLMGHVKLVTSIASLLGVGHYNGFMKNCTSPFVLSTFLLVHLHRMHGLSVGTHHDIFSLQHSSILISSFTLTTILLSCGYGFYVAHVVKKRIRKKSNQLEEVVQAKTKSSRLIPSRLEEVIPVEVGCVKMESRKSQPRPKPSRPTKVVMAERCRLQSEPTILDMIKPTLHGRLRMKALNADSRGPIPWTNSKHKKGYVSSMASQHEISMAIQHMVKEANPAHDLRK</sequence>
<evidence type="ECO:0000256" key="1">
    <source>
        <dbReference type="ARBA" id="ARBA00004141"/>
    </source>
</evidence>
<dbReference type="InterPro" id="IPR039309">
    <property type="entry name" value="BT1"/>
</dbReference>
<feature type="transmembrane region" description="Helical" evidence="6">
    <location>
        <begin position="377"/>
        <end position="397"/>
    </location>
</feature>
<proteinExistence type="predicted"/>
<dbReference type="OrthoDB" id="264392at2759"/>
<keyword evidence="4 6" id="KW-1133">Transmembrane helix</keyword>
<evidence type="ECO:0000256" key="4">
    <source>
        <dbReference type="ARBA" id="ARBA00022989"/>
    </source>
</evidence>
<comment type="subcellular location">
    <subcellularLocation>
        <location evidence="1">Membrane</location>
        <topology evidence="1">Multi-pass membrane protein</topology>
    </subcellularLocation>
</comment>
<dbReference type="AlphaFoldDB" id="A0A371EHU4"/>
<keyword evidence="3 6" id="KW-0812">Transmembrane</keyword>
<dbReference type="GO" id="GO:0016020">
    <property type="term" value="C:membrane"/>
    <property type="evidence" value="ECO:0007669"/>
    <property type="project" value="UniProtKB-SubCell"/>
</dbReference>
<keyword evidence="8" id="KW-1185">Reference proteome</keyword>
<evidence type="ECO:0000313" key="7">
    <source>
        <dbReference type="EMBL" id="RDX65633.1"/>
    </source>
</evidence>